<feature type="domain" description="STAS" evidence="7">
    <location>
        <begin position="632"/>
        <end position="792"/>
    </location>
</feature>
<proteinExistence type="predicted"/>
<keyword evidence="4 6" id="KW-0472">Membrane</keyword>
<dbReference type="SUPFAM" id="SSF52091">
    <property type="entry name" value="SpoIIaa-like"/>
    <property type="match status" value="1"/>
</dbReference>
<evidence type="ECO:0000256" key="3">
    <source>
        <dbReference type="ARBA" id="ARBA00022989"/>
    </source>
</evidence>
<dbReference type="EMBL" id="CAJFDH010000005">
    <property type="protein sequence ID" value="CAD5222619.1"/>
    <property type="molecule type" value="Genomic_DNA"/>
</dbReference>
<protein>
    <recommendedName>
        <fullName evidence="7">STAS domain-containing protein</fullName>
    </recommendedName>
</protein>
<dbReference type="GO" id="GO:0055085">
    <property type="term" value="P:transmembrane transport"/>
    <property type="evidence" value="ECO:0007669"/>
    <property type="project" value="InterPro"/>
</dbReference>
<dbReference type="InterPro" id="IPR002645">
    <property type="entry name" value="STAS_dom"/>
</dbReference>
<dbReference type="Proteomes" id="UP000783686">
    <property type="component" value="Unassembled WGS sequence"/>
</dbReference>
<dbReference type="NCBIfam" id="TIGR00815">
    <property type="entry name" value="sulP"/>
    <property type="match status" value="1"/>
</dbReference>
<sequence length="807" mass="90729">MRSGKEKATKEESNVTPDVTQKSVTTPKDGSIREFTPPSRSRRRYRSLSSIQTMEPTTMPSLPMQKMTKVINLEDLMTKPKFQDEYTAKSRTPEQITVGQDPVKKIGDDKKRLIPAVMNLEEFDKRYGFRRVDLSLSSRIYNCLAEAKRWSFLQWLWFIKCFFPITQWLVDYDWKHDFLMDCISGVMMAVMCIPQGLAYGFLVGLKPTHGLYTCIVGPLVYAVLGTSKHASPGAFAIIALMVGSVVEQTTGGTKNDFDLNATALCCQVEKTSQSSPTEVINIVAGLTICVGLLQIAFGILNMGLLAVWMSDHLVQGLTSGAAIHVLTSQIKSMTGVEGVPKTSDISGMAKFYICFFRNISTIKTGTTLTSLGICSILIFSKEVLDPIFIKWLKVKFPMEFFVVFFSVLICYFSDGTIYEININIVGYVEPGMMAPFLPDLQYAARVVHSAIAIAVVSFVIHVALAKLISKKMNYTVDANQEWFALGMMNMIASFFGCFAGGSSLSRTMTSMKLGTRSQMSTIVCAIVLIMTVYFATQYLYYLPQPVLACIVVVALKDLFVQVADSAKLIKKSMFDFLIWFVTFVGVILLNVNWGLLVGVSFALLTVVFRSQWAESTCMGRIPDTSDFKGLEHYREAKEDEGIRIYRFDAPLYFANAELFLRRLHAALDDSPTVEPPIELNVRTRYANSKEITSISDQKETRPSEKDQKEPATEDDFVHLSHFIIDCSSFPYIDLMGLEVLEQAYTDLSNMGIRVFFCNCKVAVRQFFEQNDFYKRVPKANMYCSIIPAVLQATIERENDKDKQKKIN</sequence>
<dbReference type="Gene3D" id="3.30.750.24">
    <property type="entry name" value="STAS domain"/>
    <property type="match status" value="1"/>
</dbReference>
<evidence type="ECO:0000256" key="5">
    <source>
        <dbReference type="SAM" id="MobiDB-lite"/>
    </source>
</evidence>
<feature type="region of interest" description="Disordered" evidence="5">
    <location>
        <begin position="692"/>
        <end position="712"/>
    </location>
</feature>
<evidence type="ECO:0000313" key="8">
    <source>
        <dbReference type="EMBL" id="CAD5222619.1"/>
    </source>
</evidence>
<feature type="transmembrane region" description="Helical" evidence="6">
    <location>
        <begin position="279"/>
        <end position="300"/>
    </location>
</feature>
<feature type="compositionally biased region" description="Polar residues" evidence="5">
    <location>
        <begin position="51"/>
        <end position="60"/>
    </location>
</feature>
<organism evidence="8 9">
    <name type="scientific">Bursaphelenchus okinawaensis</name>
    <dbReference type="NCBI Taxonomy" id="465554"/>
    <lineage>
        <taxon>Eukaryota</taxon>
        <taxon>Metazoa</taxon>
        <taxon>Ecdysozoa</taxon>
        <taxon>Nematoda</taxon>
        <taxon>Chromadorea</taxon>
        <taxon>Rhabditida</taxon>
        <taxon>Tylenchina</taxon>
        <taxon>Tylenchomorpha</taxon>
        <taxon>Aphelenchoidea</taxon>
        <taxon>Aphelenchoididae</taxon>
        <taxon>Bursaphelenchus</taxon>
    </lineage>
</organism>
<dbReference type="PANTHER" id="PTHR11814">
    <property type="entry name" value="SULFATE TRANSPORTER"/>
    <property type="match status" value="1"/>
</dbReference>
<dbReference type="InterPro" id="IPR036513">
    <property type="entry name" value="STAS_dom_sf"/>
</dbReference>
<feature type="transmembrane region" description="Helical" evidence="6">
    <location>
        <begin position="400"/>
        <end position="421"/>
    </location>
</feature>
<feature type="transmembrane region" description="Helical" evidence="6">
    <location>
        <begin position="360"/>
        <end position="380"/>
    </location>
</feature>
<feature type="compositionally biased region" description="Polar residues" evidence="5">
    <location>
        <begin position="14"/>
        <end position="28"/>
    </location>
</feature>
<feature type="region of interest" description="Disordered" evidence="5">
    <location>
        <begin position="1"/>
        <end position="60"/>
    </location>
</feature>
<feature type="transmembrane region" description="Helical" evidence="6">
    <location>
        <begin position="576"/>
        <end position="608"/>
    </location>
</feature>
<reference evidence="8" key="1">
    <citation type="submission" date="2020-09" db="EMBL/GenBank/DDBJ databases">
        <authorList>
            <person name="Kikuchi T."/>
        </authorList>
    </citation>
    <scope>NUCLEOTIDE SEQUENCE</scope>
    <source>
        <strain evidence="8">SH1</strain>
    </source>
</reference>
<feature type="transmembrane region" description="Helical" evidence="6">
    <location>
        <begin position="442"/>
        <end position="462"/>
    </location>
</feature>
<dbReference type="Pfam" id="PF00916">
    <property type="entry name" value="Sulfate_transp"/>
    <property type="match status" value="1"/>
</dbReference>
<dbReference type="OrthoDB" id="288203at2759"/>
<dbReference type="PROSITE" id="PS50801">
    <property type="entry name" value="STAS"/>
    <property type="match status" value="1"/>
</dbReference>
<dbReference type="CDD" id="cd07042">
    <property type="entry name" value="STAS_SulP_like_sulfate_transporter"/>
    <property type="match status" value="1"/>
</dbReference>
<evidence type="ECO:0000256" key="6">
    <source>
        <dbReference type="SAM" id="Phobius"/>
    </source>
</evidence>
<dbReference type="AlphaFoldDB" id="A0A811L346"/>
<evidence type="ECO:0000313" key="9">
    <source>
        <dbReference type="Proteomes" id="UP000614601"/>
    </source>
</evidence>
<gene>
    <name evidence="8" type="ORF">BOKJ2_LOCUS9735</name>
</gene>
<accession>A0A811L346</accession>
<comment type="caution">
    <text evidence="8">The sequence shown here is derived from an EMBL/GenBank/DDBJ whole genome shotgun (WGS) entry which is preliminary data.</text>
</comment>
<keyword evidence="9" id="KW-1185">Reference proteome</keyword>
<feature type="transmembrane region" description="Helical" evidence="6">
    <location>
        <begin position="182"/>
        <end position="202"/>
    </location>
</feature>
<feature type="transmembrane region" description="Helical" evidence="6">
    <location>
        <begin position="482"/>
        <end position="501"/>
    </location>
</feature>
<dbReference type="InterPro" id="IPR001902">
    <property type="entry name" value="SLC26A/SulP_fam"/>
</dbReference>
<name>A0A811L346_9BILA</name>
<evidence type="ECO:0000256" key="2">
    <source>
        <dbReference type="ARBA" id="ARBA00022692"/>
    </source>
</evidence>
<dbReference type="EMBL" id="CAJFCW020000005">
    <property type="protein sequence ID" value="CAG9116584.1"/>
    <property type="molecule type" value="Genomic_DNA"/>
</dbReference>
<keyword evidence="3 6" id="KW-1133">Transmembrane helix</keyword>
<evidence type="ECO:0000256" key="1">
    <source>
        <dbReference type="ARBA" id="ARBA00004141"/>
    </source>
</evidence>
<feature type="compositionally biased region" description="Basic and acidic residues" evidence="5">
    <location>
        <begin position="696"/>
        <end position="712"/>
    </location>
</feature>
<evidence type="ECO:0000256" key="4">
    <source>
        <dbReference type="ARBA" id="ARBA00023136"/>
    </source>
</evidence>
<comment type="subcellular location">
    <subcellularLocation>
        <location evidence="1">Membrane</location>
        <topology evidence="1">Multi-pass membrane protein</topology>
    </subcellularLocation>
</comment>
<evidence type="ECO:0000259" key="7">
    <source>
        <dbReference type="PROSITE" id="PS50801"/>
    </source>
</evidence>
<dbReference type="Pfam" id="PF01740">
    <property type="entry name" value="STAS"/>
    <property type="match status" value="1"/>
</dbReference>
<dbReference type="GO" id="GO:0016020">
    <property type="term" value="C:membrane"/>
    <property type="evidence" value="ECO:0007669"/>
    <property type="project" value="UniProtKB-SubCell"/>
</dbReference>
<dbReference type="Proteomes" id="UP000614601">
    <property type="component" value="Unassembled WGS sequence"/>
</dbReference>
<feature type="compositionally biased region" description="Basic and acidic residues" evidence="5">
    <location>
        <begin position="1"/>
        <end position="13"/>
    </location>
</feature>
<dbReference type="InterPro" id="IPR011547">
    <property type="entry name" value="SLC26A/SulP_dom"/>
</dbReference>
<feature type="transmembrane region" description="Helical" evidence="6">
    <location>
        <begin position="522"/>
        <end position="539"/>
    </location>
</feature>
<feature type="transmembrane region" description="Helical" evidence="6">
    <location>
        <begin position="152"/>
        <end position="170"/>
    </location>
</feature>
<keyword evidence="2 6" id="KW-0812">Transmembrane</keyword>